<sequence>MRIPHVTHDRRKSTRTKSKSSSLNEKKKKNGDQGFVGGVSGKNKKINTREKKKNEMMMGMGMGMGLGSSTSKVEDAMNCMGDHEPYLFSSSCSNGEEKLGMNGATCLNPWEENVDEWPLHQDCWSSNIVDEQMLWASSIWHPVWDRDGEQQLVLLINEVVWEDDDLWHQ</sequence>
<evidence type="ECO:0000313" key="2">
    <source>
        <dbReference type="EMBL" id="RZC61214.1"/>
    </source>
</evidence>
<evidence type="ECO:0000313" key="3">
    <source>
        <dbReference type="Proteomes" id="UP000316621"/>
    </source>
</evidence>
<dbReference type="EMBL" id="CM010719">
    <property type="protein sequence ID" value="RZC61214.1"/>
    <property type="molecule type" value="Genomic_DNA"/>
</dbReference>
<organism evidence="2 3">
    <name type="scientific">Papaver somniferum</name>
    <name type="common">Opium poppy</name>
    <dbReference type="NCBI Taxonomy" id="3469"/>
    <lineage>
        <taxon>Eukaryota</taxon>
        <taxon>Viridiplantae</taxon>
        <taxon>Streptophyta</taxon>
        <taxon>Embryophyta</taxon>
        <taxon>Tracheophyta</taxon>
        <taxon>Spermatophyta</taxon>
        <taxon>Magnoliopsida</taxon>
        <taxon>Ranunculales</taxon>
        <taxon>Papaveraceae</taxon>
        <taxon>Papaveroideae</taxon>
        <taxon>Papaver</taxon>
    </lineage>
</organism>
<feature type="compositionally biased region" description="Basic residues" evidence="1">
    <location>
        <begin position="8"/>
        <end position="18"/>
    </location>
</feature>
<reference evidence="2 3" key="1">
    <citation type="journal article" date="2018" name="Science">
        <title>The opium poppy genome and morphinan production.</title>
        <authorList>
            <person name="Guo L."/>
            <person name="Winzer T."/>
            <person name="Yang X."/>
            <person name="Li Y."/>
            <person name="Ning Z."/>
            <person name="He Z."/>
            <person name="Teodor R."/>
            <person name="Lu Y."/>
            <person name="Bowser T.A."/>
            <person name="Graham I.A."/>
            <person name="Ye K."/>
        </authorList>
    </citation>
    <scope>NUCLEOTIDE SEQUENCE [LARGE SCALE GENOMIC DNA]</scope>
    <source>
        <strain evidence="3">cv. HN1</strain>
        <tissue evidence="2">Leaves</tissue>
    </source>
</reference>
<keyword evidence="3" id="KW-1185">Reference proteome</keyword>
<gene>
    <name evidence="2" type="ORF">C5167_022960</name>
</gene>
<dbReference type="AlphaFoldDB" id="A0A4Y7JJC5"/>
<name>A0A4Y7JJC5_PAPSO</name>
<dbReference type="Gramene" id="RZC61214">
    <property type="protein sequence ID" value="RZC61214"/>
    <property type="gene ID" value="C5167_022960"/>
</dbReference>
<accession>A0A4Y7JJC5</accession>
<dbReference type="Proteomes" id="UP000316621">
    <property type="component" value="Chromosome 5"/>
</dbReference>
<feature type="region of interest" description="Disordered" evidence="1">
    <location>
        <begin position="1"/>
        <end position="51"/>
    </location>
</feature>
<protein>
    <submittedName>
        <fullName evidence="2">Uncharacterized protein</fullName>
    </submittedName>
</protein>
<evidence type="ECO:0000256" key="1">
    <source>
        <dbReference type="SAM" id="MobiDB-lite"/>
    </source>
</evidence>
<proteinExistence type="predicted"/>